<accession>A9P8Z5</accession>
<protein>
    <submittedName>
        <fullName evidence="1">Uncharacterized protein</fullName>
    </submittedName>
</protein>
<reference evidence="1" key="1">
    <citation type="journal article" date="2008" name="BMC Genomics">
        <title>Analysis of 4,664 high-quality sequence-finished poplar full-length cDNA clones and their utility for the discovery of genes responding to insect feeding.</title>
        <authorList>
            <person name="Ralph S.G."/>
            <person name="Chun H.J."/>
            <person name="Cooper D."/>
            <person name="Kirkpatrick R."/>
            <person name="Kolosova N."/>
            <person name="Gunter L."/>
            <person name="Tuskan G.A."/>
            <person name="Douglas C.J."/>
            <person name="Holt R.A."/>
            <person name="Jones S.J."/>
            <person name="Marra M.A."/>
            <person name="Bohlmann J."/>
        </authorList>
    </citation>
    <scope>NUCLEOTIDE SEQUENCE</scope>
    <source>
        <tissue evidence="1">Phloem and cambium</tissue>
    </source>
</reference>
<sequence length="73" mass="8206">MEFVNYGSTTMLGNVTRTFQFWGKGHQNEFLSLAILKFHIEDASIYAAVSNFNCSNKSNLFGCTIVVFNNGFL</sequence>
<dbReference type="AlphaFoldDB" id="A9P8Z5"/>
<dbReference type="EMBL" id="EF144617">
    <property type="protein sequence ID" value="ABK92848.1"/>
    <property type="molecule type" value="mRNA"/>
</dbReference>
<organism evidence="1">
    <name type="scientific">Populus trichocarpa</name>
    <name type="common">Western balsam poplar</name>
    <name type="synonym">Populus balsamifera subsp. trichocarpa</name>
    <dbReference type="NCBI Taxonomy" id="3694"/>
    <lineage>
        <taxon>Eukaryota</taxon>
        <taxon>Viridiplantae</taxon>
        <taxon>Streptophyta</taxon>
        <taxon>Embryophyta</taxon>
        <taxon>Tracheophyta</taxon>
        <taxon>Spermatophyta</taxon>
        <taxon>Magnoliopsida</taxon>
        <taxon>eudicotyledons</taxon>
        <taxon>Gunneridae</taxon>
        <taxon>Pentapetalae</taxon>
        <taxon>rosids</taxon>
        <taxon>fabids</taxon>
        <taxon>Malpighiales</taxon>
        <taxon>Salicaceae</taxon>
        <taxon>Saliceae</taxon>
        <taxon>Populus</taxon>
    </lineage>
</organism>
<evidence type="ECO:0000313" key="1">
    <source>
        <dbReference type="EMBL" id="ABK92848.1"/>
    </source>
</evidence>
<proteinExistence type="evidence at transcript level"/>
<name>A9P8Z5_POPTR</name>